<evidence type="ECO:0000313" key="1">
    <source>
        <dbReference type="EMBL" id="MEK8073562.1"/>
    </source>
</evidence>
<organism evidence="1 2">
    <name type="scientific">Rhodococcus navarretei</name>
    <dbReference type="NCBI Taxonomy" id="3128981"/>
    <lineage>
        <taxon>Bacteria</taxon>
        <taxon>Bacillati</taxon>
        <taxon>Actinomycetota</taxon>
        <taxon>Actinomycetes</taxon>
        <taxon>Mycobacteriales</taxon>
        <taxon>Nocardiaceae</taxon>
        <taxon>Rhodococcus</taxon>
    </lineage>
</organism>
<comment type="caution">
    <text evidence="1">The sequence shown here is derived from an EMBL/GenBank/DDBJ whole genome shotgun (WGS) entry which is preliminary data.</text>
</comment>
<evidence type="ECO:0000313" key="2">
    <source>
        <dbReference type="Proteomes" id="UP001456513"/>
    </source>
</evidence>
<proteinExistence type="predicted"/>
<sequence>MSPADVCVDIAAERISENWGVQPVAVVNDISGRERVLAGQQSEVDGSTNRSIHERLVHELRAVSGDVRSYAIVSDVTGEEASDTYLEVLLERRDYAMRILAPYLIPDAATFDLGPMKASVGQRLLWG</sequence>
<gene>
    <name evidence="1" type="ORF">AABD04_22195</name>
</gene>
<accession>A0ABU9D1U7</accession>
<name>A0ABU9D1U7_9NOCA</name>
<keyword evidence="2" id="KW-1185">Reference proteome</keyword>
<dbReference type="Proteomes" id="UP001456513">
    <property type="component" value="Unassembled WGS sequence"/>
</dbReference>
<dbReference type="RefSeq" id="WP_341442498.1">
    <property type="nucleotide sequence ID" value="NZ_JBBPCN010000001.1"/>
</dbReference>
<protein>
    <submittedName>
        <fullName evidence="1">Uncharacterized protein</fullName>
    </submittedName>
</protein>
<reference evidence="1 2" key="1">
    <citation type="submission" date="2024-03" db="EMBL/GenBank/DDBJ databases">
        <title>Rhodococcus navarretei sp. nov. and Pseudarthrobacter quantumdoti sp. nov., two new species with the ability to biosynthesize Quantum Dots isolated from soil samples at Union Glacier, Antarctica.</title>
        <authorList>
            <person name="Vargas M."/>
        </authorList>
    </citation>
    <scope>NUCLEOTIDE SEQUENCE [LARGE SCALE GENOMIC DNA]</scope>
    <source>
        <strain evidence="1 2">EXRC-4A-4</strain>
    </source>
</reference>
<dbReference type="EMBL" id="JBBPCN010000001">
    <property type="protein sequence ID" value="MEK8073562.1"/>
    <property type="molecule type" value="Genomic_DNA"/>
</dbReference>